<evidence type="ECO:0000256" key="12">
    <source>
        <dbReference type="SAM" id="SignalP"/>
    </source>
</evidence>
<comment type="similarity">
    <text evidence="10 11">Belongs to the TonB-dependent receptor family.</text>
</comment>
<sequence>MRRLLLLIFLVCLAVFAGTTGKIVGKVYDKDTKSGLPGVNVIIEGTTMGAATDVDGYFVILNVPAGKYNVKASMIGYQDYTIKDVVVIADLTVTLEFPLTQAVIELEKGVEVVAKEPVIRKDVTQSMAVVDEKTMTQLPINTVQGAVLQTPGVVATDQIHFRGGRATEVVYILDGVELRDPYTGGFDSHIPQISVQETSVLTGGFGAEYGSAQSGVINVVTKEIPKLSMNVKLRTSDMFGVERLQNFVDKNYKWDYRWQTYKTSTGQTDSFIADSILDARQEKMKRLDFLLSTPIIPKRAFFLVSGELSNTYGHFANADDELYSYNNKLTIYVTPTLKFNISGLYTRRNYNVYAASWKFNLKNLYSPKEMTYSYAFNLSHAITPTTYWEFKLNNYTTEQKWDIFEDGSYDRNRDGILNSTYSPIDTFKVNPITLDTIWFTAYPDADSIDDFSDSDNDRKVEINGTETDWYWPELANYPYKRTGDQNGFVTKGYYRLCYHYDIKKTWTAKADFISQVTREHQFKTGIEMKYYDLFNYMADMASGGNVYMTYVSSYPSSYAAYIQDKMEFKDFVVNAGLRFDLFNPNGYVPKDPYNPVTDPSSGGEIKDPVKTSLKWKLSPRLGFSFPITEYDVLHFTYGHYFQVPPLTFLYTNKNWDFSGSFPMVGNPDIDAERTIAYEVGLKHAFSEYIKMDVNAYMKDITGLTDTKRYFYTPTNYYTIYSNADYGTAKGIEVALNKVAGGSGFLAPLTLSISYSFGIARGKSSSTRQNYDYIWAGYVVPQEEHYLDWDQRHTLNFGIGLDFGNFALNFLTDYGSGIPWTPPSRSRVQRINEDRLPYTINTDMRTYYYFNIGKVSMGAFFDVYNLFDVLNINSLADESWYNAKKAYDNDHDGYVGKDENHDGINDNGLSEDHDDLVLAAMGSYRDPTVISPRRFMRIGIEFRF</sequence>
<dbReference type="PANTHER" id="PTHR30069">
    <property type="entry name" value="TONB-DEPENDENT OUTER MEMBRANE RECEPTOR"/>
    <property type="match status" value="1"/>
</dbReference>
<proteinExistence type="inferred from homology"/>
<dbReference type="InterPro" id="IPR036942">
    <property type="entry name" value="Beta-barrel_TonB_sf"/>
</dbReference>
<dbReference type="GO" id="GO:0009279">
    <property type="term" value="C:cell outer membrane"/>
    <property type="evidence" value="ECO:0007669"/>
    <property type="project" value="UniProtKB-SubCell"/>
</dbReference>
<dbReference type="GO" id="GO:0044718">
    <property type="term" value="P:siderophore transmembrane transport"/>
    <property type="evidence" value="ECO:0007669"/>
    <property type="project" value="TreeGrafter"/>
</dbReference>
<keyword evidence="4 10" id="KW-0812">Transmembrane</keyword>
<feature type="domain" description="TonB-dependent receptor-like beta-barrel" evidence="13">
    <location>
        <begin position="371"/>
        <end position="865"/>
    </location>
</feature>
<dbReference type="Pfam" id="PF07715">
    <property type="entry name" value="Plug"/>
    <property type="match status" value="1"/>
</dbReference>
<comment type="caution">
    <text evidence="15">The sequence shown here is derived from an EMBL/GenBank/DDBJ whole genome shotgun (WGS) entry which is preliminary data.</text>
</comment>
<dbReference type="InterPro" id="IPR039426">
    <property type="entry name" value="TonB-dep_rcpt-like"/>
</dbReference>
<dbReference type="PANTHER" id="PTHR30069:SF29">
    <property type="entry name" value="HEMOGLOBIN AND HEMOGLOBIN-HAPTOGLOBIN-BINDING PROTEIN 1-RELATED"/>
    <property type="match status" value="1"/>
</dbReference>
<dbReference type="Pfam" id="PF13715">
    <property type="entry name" value="CarbopepD_reg_2"/>
    <property type="match status" value="1"/>
</dbReference>
<dbReference type="SUPFAM" id="SSF49464">
    <property type="entry name" value="Carboxypeptidase regulatory domain-like"/>
    <property type="match status" value="1"/>
</dbReference>
<evidence type="ECO:0000256" key="9">
    <source>
        <dbReference type="ARBA" id="ARBA00023237"/>
    </source>
</evidence>
<evidence type="ECO:0000256" key="10">
    <source>
        <dbReference type="PROSITE-ProRule" id="PRU01360"/>
    </source>
</evidence>
<keyword evidence="7 10" id="KW-0472">Membrane</keyword>
<name>A0A7C4UGX8_UNCW3</name>
<evidence type="ECO:0000256" key="1">
    <source>
        <dbReference type="ARBA" id="ARBA00004571"/>
    </source>
</evidence>
<protein>
    <submittedName>
        <fullName evidence="15">TonB-dependent receptor</fullName>
    </submittedName>
</protein>
<dbReference type="AlphaFoldDB" id="A0A7C4UGX8"/>
<evidence type="ECO:0000256" key="2">
    <source>
        <dbReference type="ARBA" id="ARBA00022448"/>
    </source>
</evidence>
<dbReference type="GO" id="GO:0015344">
    <property type="term" value="F:siderophore uptake transmembrane transporter activity"/>
    <property type="evidence" value="ECO:0007669"/>
    <property type="project" value="TreeGrafter"/>
</dbReference>
<accession>A0A7C4UGX8</accession>
<dbReference type="EMBL" id="DTHG01000083">
    <property type="protein sequence ID" value="HGW92178.1"/>
    <property type="molecule type" value="Genomic_DNA"/>
</dbReference>
<evidence type="ECO:0000256" key="5">
    <source>
        <dbReference type="ARBA" id="ARBA00022729"/>
    </source>
</evidence>
<dbReference type="SUPFAM" id="SSF56935">
    <property type="entry name" value="Porins"/>
    <property type="match status" value="1"/>
</dbReference>
<evidence type="ECO:0000256" key="11">
    <source>
        <dbReference type="RuleBase" id="RU003357"/>
    </source>
</evidence>
<dbReference type="InterPro" id="IPR008969">
    <property type="entry name" value="CarboxyPept-like_regulatory"/>
</dbReference>
<dbReference type="Pfam" id="PF00593">
    <property type="entry name" value="TonB_dep_Rec_b-barrel"/>
    <property type="match status" value="1"/>
</dbReference>
<keyword evidence="3 10" id="KW-1134">Transmembrane beta strand</keyword>
<keyword evidence="8 15" id="KW-0675">Receptor</keyword>
<keyword evidence="9 10" id="KW-0998">Cell outer membrane</keyword>
<dbReference type="PROSITE" id="PS52016">
    <property type="entry name" value="TONB_DEPENDENT_REC_3"/>
    <property type="match status" value="1"/>
</dbReference>
<evidence type="ECO:0000313" key="15">
    <source>
        <dbReference type="EMBL" id="HGW92178.1"/>
    </source>
</evidence>
<evidence type="ECO:0000256" key="6">
    <source>
        <dbReference type="ARBA" id="ARBA00023077"/>
    </source>
</evidence>
<dbReference type="InterPro" id="IPR012910">
    <property type="entry name" value="Plug_dom"/>
</dbReference>
<dbReference type="Gene3D" id="2.60.40.1120">
    <property type="entry name" value="Carboxypeptidase-like, regulatory domain"/>
    <property type="match status" value="1"/>
</dbReference>
<reference evidence="15" key="1">
    <citation type="journal article" date="2020" name="mSystems">
        <title>Genome- and Community-Level Interaction Insights into Carbon Utilization and Element Cycling Functions of Hydrothermarchaeota in Hydrothermal Sediment.</title>
        <authorList>
            <person name="Zhou Z."/>
            <person name="Liu Y."/>
            <person name="Xu W."/>
            <person name="Pan J."/>
            <person name="Luo Z.H."/>
            <person name="Li M."/>
        </authorList>
    </citation>
    <scope>NUCLEOTIDE SEQUENCE [LARGE SCALE GENOMIC DNA]</scope>
    <source>
        <strain evidence="15">SpSt-780</strain>
    </source>
</reference>
<dbReference type="Gene3D" id="2.40.170.20">
    <property type="entry name" value="TonB-dependent receptor, beta-barrel domain"/>
    <property type="match status" value="1"/>
</dbReference>
<dbReference type="InterPro" id="IPR037066">
    <property type="entry name" value="Plug_dom_sf"/>
</dbReference>
<organism evidence="15">
    <name type="scientific">candidate division WOR-3 bacterium</name>
    <dbReference type="NCBI Taxonomy" id="2052148"/>
    <lineage>
        <taxon>Bacteria</taxon>
        <taxon>Bacteria division WOR-3</taxon>
    </lineage>
</organism>
<keyword evidence="6 11" id="KW-0798">TonB box</keyword>
<feature type="domain" description="TonB-dependent receptor plug" evidence="14">
    <location>
        <begin position="121"/>
        <end position="215"/>
    </location>
</feature>
<evidence type="ECO:0000259" key="14">
    <source>
        <dbReference type="Pfam" id="PF07715"/>
    </source>
</evidence>
<gene>
    <name evidence="15" type="ORF">ENV67_06540</name>
</gene>
<keyword evidence="2 10" id="KW-0813">Transport</keyword>
<evidence type="ECO:0000259" key="13">
    <source>
        <dbReference type="Pfam" id="PF00593"/>
    </source>
</evidence>
<feature type="chain" id="PRO_5027605493" evidence="12">
    <location>
        <begin position="18"/>
        <end position="943"/>
    </location>
</feature>
<evidence type="ECO:0000256" key="7">
    <source>
        <dbReference type="ARBA" id="ARBA00023136"/>
    </source>
</evidence>
<keyword evidence="5 12" id="KW-0732">Signal</keyword>
<dbReference type="Gene3D" id="2.170.130.10">
    <property type="entry name" value="TonB-dependent receptor, plug domain"/>
    <property type="match status" value="1"/>
</dbReference>
<dbReference type="InterPro" id="IPR000531">
    <property type="entry name" value="Beta-barrel_TonB"/>
</dbReference>
<evidence type="ECO:0000256" key="4">
    <source>
        <dbReference type="ARBA" id="ARBA00022692"/>
    </source>
</evidence>
<comment type="subcellular location">
    <subcellularLocation>
        <location evidence="1 10">Cell outer membrane</location>
        <topology evidence="1 10">Multi-pass membrane protein</topology>
    </subcellularLocation>
</comment>
<feature type="signal peptide" evidence="12">
    <location>
        <begin position="1"/>
        <end position="17"/>
    </location>
</feature>
<evidence type="ECO:0000256" key="3">
    <source>
        <dbReference type="ARBA" id="ARBA00022452"/>
    </source>
</evidence>
<evidence type="ECO:0000256" key="8">
    <source>
        <dbReference type="ARBA" id="ARBA00023170"/>
    </source>
</evidence>